<name>A0A5C1APG3_9BACT</name>
<dbReference type="EMBL" id="CP042425">
    <property type="protein sequence ID" value="QEL19906.1"/>
    <property type="molecule type" value="Genomic_DNA"/>
</dbReference>
<dbReference type="RefSeq" id="WP_149114247.1">
    <property type="nucleotide sequence ID" value="NZ_CP042425.1"/>
</dbReference>
<protein>
    <submittedName>
        <fullName evidence="1">Uncharacterized protein</fullName>
    </submittedName>
</protein>
<dbReference type="OrthoDB" id="290434at2"/>
<accession>A0A5C1APG3</accession>
<dbReference type="AlphaFoldDB" id="A0A5C1APG3"/>
<reference evidence="2" key="1">
    <citation type="submission" date="2019-08" db="EMBL/GenBank/DDBJ databases">
        <title>Limnoglobus roseus gen. nov., sp. nov., a novel freshwater planctomycete with a giant genome from the family Gemmataceae.</title>
        <authorList>
            <person name="Kulichevskaya I.S."/>
            <person name="Naumoff D.G."/>
            <person name="Miroshnikov K."/>
            <person name="Ivanova A."/>
            <person name="Philippov D.A."/>
            <person name="Hakobyan A."/>
            <person name="Rijpstra I.C."/>
            <person name="Sinninghe Damste J.S."/>
            <person name="Liesack W."/>
            <person name="Dedysh S.N."/>
        </authorList>
    </citation>
    <scope>NUCLEOTIDE SEQUENCE [LARGE SCALE GENOMIC DNA]</scope>
    <source>
        <strain evidence="2">PX52</strain>
    </source>
</reference>
<dbReference type="KEGG" id="lrs:PX52LOC_06988"/>
<sequence length="103" mass="10609">MSVEQEIANGEGIGLAEAGRLLPGRSGKRVSPSSVLRWVVVGCKARDGRTVKLEAARVGSAWVTTKAAIACHVSALNTPVTPQPPPARSAAVEAGKVLQELGL</sequence>
<organism evidence="1 2">
    <name type="scientific">Limnoglobus roseus</name>
    <dbReference type="NCBI Taxonomy" id="2598579"/>
    <lineage>
        <taxon>Bacteria</taxon>
        <taxon>Pseudomonadati</taxon>
        <taxon>Planctomycetota</taxon>
        <taxon>Planctomycetia</taxon>
        <taxon>Gemmatales</taxon>
        <taxon>Gemmataceae</taxon>
        <taxon>Limnoglobus</taxon>
    </lineage>
</organism>
<dbReference type="Proteomes" id="UP000324974">
    <property type="component" value="Chromosome"/>
</dbReference>
<evidence type="ECO:0000313" key="1">
    <source>
        <dbReference type="EMBL" id="QEL19906.1"/>
    </source>
</evidence>
<keyword evidence="2" id="KW-1185">Reference proteome</keyword>
<gene>
    <name evidence="1" type="ORF">PX52LOC_06988</name>
</gene>
<proteinExistence type="predicted"/>
<evidence type="ECO:0000313" key="2">
    <source>
        <dbReference type="Proteomes" id="UP000324974"/>
    </source>
</evidence>